<proteinExistence type="predicted"/>
<feature type="transmembrane region" description="Helical" evidence="1">
    <location>
        <begin position="6"/>
        <end position="23"/>
    </location>
</feature>
<dbReference type="Proteomes" id="UP000675379">
    <property type="component" value="Unassembled WGS sequence"/>
</dbReference>
<dbReference type="AlphaFoldDB" id="A0A941CNE6"/>
<gene>
    <name evidence="2" type="ORF">KCG48_05585</name>
</gene>
<evidence type="ECO:0000313" key="2">
    <source>
        <dbReference type="EMBL" id="MBR0575812.1"/>
    </source>
</evidence>
<organism evidence="2 3">
    <name type="scientific">Proteiniclasticum sediminis</name>
    <dbReference type="NCBI Taxonomy" id="2804028"/>
    <lineage>
        <taxon>Bacteria</taxon>
        <taxon>Bacillati</taxon>
        <taxon>Bacillota</taxon>
        <taxon>Clostridia</taxon>
        <taxon>Eubacteriales</taxon>
        <taxon>Clostridiaceae</taxon>
        <taxon>Proteiniclasticum</taxon>
    </lineage>
</organism>
<feature type="transmembrane region" description="Helical" evidence="1">
    <location>
        <begin position="44"/>
        <end position="67"/>
    </location>
</feature>
<keyword evidence="3" id="KW-1185">Reference proteome</keyword>
<name>A0A941CNE6_9CLOT</name>
<comment type="caution">
    <text evidence="2">The sequence shown here is derived from an EMBL/GenBank/DDBJ whole genome shotgun (WGS) entry which is preliminary data.</text>
</comment>
<dbReference type="RefSeq" id="WP_211800445.1">
    <property type="nucleotide sequence ID" value="NZ_JAGSCS010000005.1"/>
</dbReference>
<dbReference type="EMBL" id="JAGSCS010000005">
    <property type="protein sequence ID" value="MBR0575812.1"/>
    <property type="molecule type" value="Genomic_DNA"/>
</dbReference>
<sequence length="68" mass="7737">MNGWALLGIILILYAAVLVYFAVKKPEAIWNMAKIRLFRKVLGEQGTVIFFYVFAVLCAGVGFWLLLR</sequence>
<evidence type="ECO:0000313" key="3">
    <source>
        <dbReference type="Proteomes" id="UP000675379"/>
    </source>
</evidence>
<keyword evidence="1" id="KW-0812">Transmembrane</keyword>
<accession>A0A941CNE6</accession>
<keyword evidence="1" id="KW-0472">Membrane</keyword>
<evidence type="ECO:0000256" key="1">
    <source>
        <dbReference type="SAM" id="Phobius"/>
    </source>
</evidence>
<keyword evidence="1" id="KW-1133">Transmembrane helix</keyword>
<reference evidence="2" key="1">
    <citation type="submission" date="2021-04" db="EMBL/GenBank/DDBJ databases">
        <title>Proteiniclasticum sedimins sp. nov., an obligate anaerobic bacterium isolated from anaerobic sludge.</title>
        <authorList>
            <person name="Liu J."/>
        </authorList>
    </citation>
    <scope>NUCLEOTIDE SEQUENCE</scope>
    <source>
        <strain evidence="2">BAD-10</strain>
    </source>
</reference>
<protein>
    <submittedName>
        <fullName evidence="2">Uncharacterized protein</fullName>
    </submittedName>
</protein>